<protein>
    <submittedName>
        <fullName evidence="2">Uncharacterized protein YukE</fullName>
    </submittedName>
</protein>
<dbReference type="RefSeq" id="WP_185008396.1">
    <property type="nucleotide sequence ID" value="NZ_BAAAUI010000014.1"/>
</dbReference>
<accession>A0A7W7CI49</accession>
<keyword evidence="3" id="KW-1185">Reference proteome</keyword>
<feature type="region of interest" description="Disordered" evidence="1">
    <location>
        <begin position="84"/>
        <end position="108"/>
    </location>
</feature>
<evidence type="ECO:0000313" key="3">
    <source>
        <dbReference type="Proteomes" id="UP000533598"/>
    </source>
</evidence>
<evidence type="ECO:0000313" key="2">
    <source>
        <dbReference type="EMBL" id="MBB4681658.1"/>
    </source>
</evidence>
<comment type="caution">
    <text evidence="2">The sequence shown here is derived from an EMBL/GenBank/DDBJ whole genome shotgun (WGS) entry which is preliminary data.</text>
</comment>
<evidence type="ECO:0000256" key="1">
    <source>
        <dbReference type="SAM" id="MobiDB-lite"/>
    </source>
</evidence>
<organism evidence="2 3">
    <name type="scientific">Crossiella cryophila</name>
    <dbReference type="NCBI Taxonomy" id="43355"/>
    <lineage>
        <taxon>Bacteria</taxon>
        <taxon>Bacillati</taxon>
        <taxon>Actinomycetota</taxon>
        <taxon>Actinomycetes</taxon>
        <taxon>Pseudonocardiales</taxon>
        <taxon>Pseudonocardiaceae</taxon>
        <taxon>Crossiella</taxon>
    </lineage>
</organism>
<dbReference type="AlphaFoldDB" id="A0A7W7CI49"/>
<dbReference type="Proteomes" id="UP000533598">
    <property type="component" value="Unassembled WGS sequence"/>
</dbReference>
<dbReference type="EMBL" id="JACHMH010000001">
    <property type="protein sequence ID" value="MBB4681658.1"/>
    <property type="molecule type" value="Genomic_DNA"/>
</dbReference>
<proteinExistence type="predicted"/>
<sequence>MSGKLKTNPASIDSCAGKVKGLAGKADGMRGKLSAAEVPDDAWGLIGQLVVGEYRSLLADFRDFLNRMAEGTGHAGERLGESAAAYREADESAQQTARQLKSRLGGSK</sequence>
<reference evidence="2 3" key="1">
    <citation type="submission" date="2020-08" db="EMBL/GenBank/DDBJ databases">
        <title>Sequencing the genomes of 1000 actinobacteria strains.</title>
        <authorList>
            <person name="Klenk H.-P."/>
        </authorList>
    </citation>
    <scope>NUCLEOTIDE SEQUENCE [LARGE SCALE GENOMIC DNA]</scope>
    <source>
        <strain evidence="2 3">DSM 44230</strain>
    </source>
</reference>
<gene>
    <name evidence="2" type="ORF">HNR67_007776</name>
</gene>
<name>A0A7W7CI49_9PSEU</name>